<dbReference type="PRINTS" id="PR00722">
    <property type="entry name" value="CHYMOTRYPSIN"/>
</dbReference>
<evidence type="ECO:0000256" key="3">
    <source>
        <dbReference type="ARBA" id="ARBA00022801"/>
    </source>
</evidence>
<feature type="region of interest" description="Disordered" evidence="6">
    <location>
        <begin position="253"/>
        <end position="344"/>
    </location>
</feature>
<organism evidence="9">
    <name type="scientific">Timema bartmani</name>
    <dbReference type="NCBI Taxonomy" id="61472"/>
    <lineage>
        <taxon>Eukaryota</taxon>
        <taxon>Metazoa</taxon>
        <taxon>Ecdysozoa</taxon>
        <taxon>Arthropoda</taxon>
        <taxon>Hexapoda</taxon>
        <taxon>Insecta</taxon>
        <taxon>Pterygota</taxon>
        <taxon>Neoptera</taxon>
        <taxon>Polyneoptera</taxon>
        <taxon>Phasmatodea</taxon>
        <taxon>Timematodea</taxon>
        <taxon>Timematoidea</taxon>
        <taxon>Timematidae</taxon>
        <taxon>Timema</taxon>
    </lineage>
</organism>
<dbReference type="CDD" id="cd00190">
    <property type="entry name" value="Tryp_SPc"/>
    <property type="match status" value="1"/>
</dbReference>
<dbReference type="InterPro" id="IPR050430">
    <property type="entry name" value="Peptidase_S1"/>
</dbReference>
<name>A0A7R9I586_9NEOP</name>
<keyword evidence="3" id="KW-0378">Hydrolase</keyword>
<keyword evidence="4" id="KW-0720">Serine protease</keyword>
<proteinExistence type="inferred from homology"/>
<dbReference type="InterPro" id="IPR001314">
    <property type="entry name" value="Peptidase_S1A"/>
</dbReference>
<sequence>MELILKTVVCVLLIQGVPSSSYSVPGSLSVRGDSSTPSGPVGPNLTTSTDSSPQDKNPRIIGGSPAFQGQFPYQVSLRLSGSSHFCGGVIINQRTVLTAAHCLQGVRTSDLRVIAGTIDRTISIVSRQVNRVTRHPGFGMLSNNIPIHDVALLRLSSSLTLGKNNVNSIRLSDFQPWEGTKCTISGWGVMDNNNPGHIPLILRFANVNITNQQNCSRLVPEGAICAGDLRLGGVDSCQVRHQADRHTCKQTDIYGDRQTEEHRNKQTVRQRNMGTGRHDQTEEHGNRQTVRQRNIGTGRQDQTEEHGNRQTVRQRNMADSQTEEHGNRQTARQRNMGTGRQSDRGIWEQAVSQTEEHGNRQTDRGDSGGPLVCNGVLAGLVSSGNGCGLPGNPGVYASVSYYRDWIVRNHGVTVSPGGAWTIAILMLAFKML</sequence>
<dbReference type="InterPro" id="IPR001254">
    <property type="entry name" value="Trypsin_dom"/>
</dbReference>
<feature type="compositionally biased region" description="Basic and acidic residues" evidence="6">
    <location>
        <begin position="253"/>
        <end position="264"/>
    </location>
</feature>
<evidence type="ECO:0000256" key="6">
    <source>
        <dbReference type="SAM" id="MobiDB-lite"/>
    </source>
</evidence>
<dbReference type="GO" id="GO:0004252">
    <property type="term" value="F:serine-type endopeptidase activity"/>
    <property type="evidence" value="ECO:0007669"/>
    <property type="project" value="InterPro"/>
</dbReference>
<feature type="compositionally biased region" description="Polar residues" evidence="6">
    <location>
        <begin position="32"/>
        <end position="55"/>
    </location>
</feature>
<dbReference type="AlphaFoldDB" id="A0A7R9I586"/>
<dbReference type="InterPro" id="IPR043504">
    <property type="entry name" value="Peptidase_S1_PA_chymotrypsin"/>
</dbReference>
<evidence type="ECO:0000256" key="2">
    <source>
        <dbReference type="ARBA" id="ARBA00022670"/>
    </source>
</evidence>
<dbReference type="GO" id="GO:0006508">
    <property type="term" value="P:proteolysis"/>
    <property type="evidence" value="ECO:0007669"/>
    <property type="project" value="UniProtKB-KW"/>
</dbReference>
<evidence type="ECO:0000256" key="1">
    <source>
        <dbReference type="ARBA" id="ARBA00007664"/>
    </source>
</evidence>
<dbReference type="Gene3D" id="2.40.10.10">
    <property type="entry name" value="Trypsin-like serine proteases"/>
    <property type="match status" value="2"/>
</dbReference>
<evidence type="ECO:0000259" key="8">
    <source>
        <dbReference type="PROSITE" id="PS50240"/>
    </source>
</evidence>
<feature type="signal peptide" evidence="7">
    <location>
        <begin position="1"/>
        <end position="19"/>
    </location>
</feature>
<evidence type="ECO:0000313" key="9">
    <source>
        <dbReference type="EMBL" id="CAD7447020.1"/>
    </source>
</evidence>
<protein>
    <recommendedName>
        <fullName evidence="8">Peptidase S1 domain-containing protein</fullName>
    </recommendedName>
</protein>
<reference evidence="9" key="1">
    <citation type="submission" date="2020-11" db="EMBL/GenBank/DDBJ databases">
        <authorList>
            <person name="Tran Van P."/>
        </authorList>
    </citation>
    <scope>NUCLEOTIDE SEQUENCE</scope>
</reference>
<feature type="chain" id="PRO_5031292956" description="Peptidase S1 domain-containing protein" evidence="7">
    <location>
        <begin position="20"/>
        <end position="432"/>
    </location>
</feature>
<feature type="compositionally biased region" description="Basic and acidic residues" evidence="6">
    <location>
        <begin position="276"/>
        <end position="286"/>
    </location>
</feature>
<feature type="region of interest" description="Disordered" evidence="6">
    <location>
        <begin position="25"/>
        <end position="61"/>
    </location>
</feature>
<evidence type="ECO:0000256" key="5">
    <source>
        <dbReference type="ARBA" id="ARBA00023157"/>
    </source>
</evidence>
<dbReference type="SUPFAM" id="SSF50494">
    <property type="entry name" value="Trypsin-like serine proteases"/>
    <property type="match status" value="1"/>
</dbReference>
<feature type="compositionally biased region" description="Polar residues" evidence="6">
    <location>
        <begin position="309"/>
        <end position="320"/>
    </location>
</feature>
<dbReference type="PANTHER" id="PTHR24276">
    <property type="entry name" value="POLYSERASE-RELATED"/>
    <property type="match status" value="1"/>
</dbReference>
<dbReference type="PROSITE" id="PS50240">
    <property type="entry name" value="TRYPSIN_DOM"/>
    <property type="match status" value="1"/>
</dbReference>
<feature type="compositionally biased region" description="Polar residues" evidence="6">
    <location>
        <begin position="328"/>
        <end position="340"/>
    </location>
</feature>
<feature type="domain" description="Peptidase S1" evidence="8">
    <location>
        <begin position="60"/>
        <end position="411"/>
    </location>
</feature>
<keyword evidence="7" id="KW-0732">Signal</keyword>
<dbReference type="PROSITE" id="PS00134">
    <property type="entry name" value="TRYPSIN_HIS"/>
    <property type="match status" value="1"/>
</dbReference>
<dbReference type="SMART" id="SM00020">
    <property type="entry name" value="Tryp_SPc"/>
    <property type="match status" value="1"/>
</dbReference>
<dbReference type="InterPro" id="IPR009003">
    <property type="entry name" value="Peptidase_S1_PA"/>
</dbReference>
<dbReference type="EMBL" id="OD568478">
    <property type="protein sequence ID" value="CAD7447020.1"/>
    <property type="molecule type" value="Genomic_DNA"/>
</dbReference>
<evidence type="ECO:0000256" key="7">
    <source>
        <dbReference type="SAM" id="SignalP"/>
    </source>
</evidence>
<keyword evidence="2" id="KW-0645">Protease</keyword>
<dbReference type="FunFam" id="2.40.10.10:FF:000068">
    <property type="entry name" value="transmembrane protease serine 2"/>
    <property type="match status" value="1"/>
</dbReference>
<feature type="compositionally biased region" description="Polar residues" evidence="6">
    <location>
        <begin position="287"/>
        <end position="300"/>
    </location>
</feature>
<accession>A0A7R9I586</accession>
<dbReference type="Pfam" id="PF00089">
    <property type="entry name" value="Trypsin"/>
    <property type="match status" value="2"/>
</dbReference>
<gene>
    <name evidence="9" type="ORF">TBIB3V08_LOCUS9337</name>
</gene>
<dbReference type="PANTHER" id="PTHR24276:SF91">
    <property type="entry name" value="AT26814P-RELATED"/>
    <property type="match status" value="1"/>
</dbReference>
<evidence type="ECO:0000256" key="4">
    <source>
        <dbReference type="ARBA" id="ARBA00022825"/>
    </source>
</evidence>
<dbReference type="InterPro" id="IPR018114">
    <property type="entry name" value="TRYPSIN_HIS"/>
</dbReference>
<keyword evidence="5" id="KW-1015">Disulfide bond</keyword>
<comment type="similarity">
    <text evidence="1">Belongs to the peptidase S1 family.</text>
</comment>